<evidence type="ECO:0000256" key="3">
    <source>
        <dbReference type="SAM" id="MobiDB-lite"/>
    </source>
</evidence>
<dbReference type="Pfam" id="PF00013">
    <property type="entry name" value="KH_1"/>
    <property type="match status" value="4"/>
</dbReference>
<dbReference type="InterPro" id="IPR004088">
    <property type="entry name" value="KH_dom_type_1"/>
</dbReference>
<organism evidence="5 6">
    <name type="scientific">Actinidia rufa</name>
    <dbReference type="NCBI Taxonomy" id="165716"/>
    <lineage>
        <taxon>Eukaryota</taxon>
        <taxon>Viridiplantae</taxon>
        <taxon>Streptophyta</taxon>
        <taxon>Embryophyta</taxon>
        <taxon>Tracheophyta</taxon>
        <taxon>Spermatophyta</taxon>
        <taxon>Magnoliopsida</taxon>
        <taxon>eudicotyledons</taxon>
        <taxon>Gunneridae</taxon>
        <taxon>Pentapetalae</taxon>
        <taxon>asterids</taxon>
        <taxon>Ericales</taxon>
        <taxon>Actinidiaceae</taxon>
        <taxon>Actinidia</taxon>
    </lineage>
</organism>
<protein>
    <submittedName>
        <fullName evidence="5">RNA-binding KH domain-containing protein</fullName>
    </submittedName>
</protein>
<feature type="domain" description="K Homology" evidence="4">
    <location>
        <begin position="330"/>
        <end position="405"/>
    </location>
</feature>
<dbReference type="InterPro" id="IPR004087">
    <property type="entry name" value="KH_dom"/>
</dbReference>
<evidence type="ECO:0000259" key="4">
    <source>
        <dbReference type="SMART" id="SM00322"/>
    </source>
</evidence>
<dbReference type="SMART" id="SM00322">
    <property type="entry name" value="KH"/>
    <property type="match status" value="4"/>
</dbReference>
<dbReference type="SUPFAM" id="SSF54791">
    <property type="entry name" value="Eukaryotic type KH-domain (KH-domain type I)"/>
    <property type="match status" value="4"/>
</dbReference>
<dbReference type="PROSITE" id="PS50084">
    <property type="entry name" value="KH_TYPE_1"/>
    <property type="match status" value="4"/>
</dbReference>
<gene>
    <name evidence="5" type="ORF">Acr_07g0002960</name>
</gene>
<dbReference type="EMBL" id="BJWL01000007">
    <property type="protein sequence ID" value="GFY90099.1"/>
    <property type="molecule type" value="Genomic_DNA"/>
</dbReference>
<reference evidence="5 6" key="1">
    <citation type="submission" date="2019-07" db="EMBL/GenBank/DDBJ databases">
        <title>De Novo Assembly of kiwifruit Actinidia rufa.</title>
        <authorList>
            <person name="Sugita-Konishi S."/>
            <person name="Sato K."/>
            <person name="Mori E."/>
            <person name="Abe Y."/>
            <person name="Kisaki G."/>
            <person name="Hamano K."/>
            <person name="Suezawa K."/>
            <person name="Otani M."/>
            <person name="Fukuda T."/>
            <person name="Manabe T."/>
            <person name="Gomi K."/>
            <person name="Tabuchi M."/>
            <person name="Akimitsu K."/>
            <person name="Kataoka I."/>
        </authorList>
    </citation>
    <scope>NUCLEOTIDE SEQUENCE [LARGE SCALE GENOMIC DNA]</scope>
    <source>
        <strain evidence="6">cv. Fuchu</strain>
    </source>
</reference>
<dbReference type="Proteomes" id="UP000585474">
    <property type="component" value="Unassembled WGS sequence"/>
</dbReference>
<keyword evidence="6" id="KW-1185">Reference proteome</keyword>
<feature type="region of interest" description="Disordered" evidence="3">
    <location>
        <begin position="1"/>
        <end position="28"/>
    </location>
</feature>
<dbReference type="AlphaFoldDB" id="A0A7J0EVS9"/>
<keyword evidence="2" id="KW-0694">RNA-binding</keyword>
<evidence type="ECO:0000313" key="5">
    <source>
        <dbReference type="EMBL" id="GFY90099.1"/>
    </source>
</evidence>
<name>A0A7J0EVS9_9ERIC</name>
<dbReference type="CDD" id="cd22462">
    <property type="entry name" value="KH-I_HEN4_like_rpt5"/>
    <property type="match status" value="1"/>
</dbReference>
<feature type="domain" description="K Homology" evidence="4">
    <location>
        <begin position="520"/>
        <end position="590"/>
    </location>
</feature>
<dbReference type="Gene3D" id="3.30.310.210">
    <property type="match status" value="1"/>
</dbReference>
<comment type="caution">
    <text evidence="5">The sequence shown here is derived from an EMBL/GenBank/DDBJ whole genome shotgun (WGS) entry which is preliminary data.</text>
</comment>
<feature type="domain" description="K Homology" evidence="4">
    <location>
        <begin position="36"/>
        <end position="107"/>
    </location>
</feature>
<dbReference type="GO" id="GO:0003723">
    <property type="term" value="F:RNA binding"/>
    <property type="evidence" value="ECO:0007669"/>
    <property type="project" value="UniProtKB-UniRule"/>
</dbReference>
<accession>A0A7J0EVS9</accession>
<dbReference type="PANTHER" id="PTHR10288">
    <property type="entry name" value="KH DOMAIN CONTAINING RNA BINDING PROTEIN"/>
    <property type="match status" value="1"/>
</dbReference>
<dbReference type="Gene3D" id="3.30.1370.10">
    <property type="entry name" value="K Homology domain, type 1"/>
    <property type="match status" value="3"/>
</dbReference>
<proteinExistence type="predicted"/>
<evidence type="ECO:0000256" key="1">
    <source>
        <dbReference type="ARBA" id="ARBA00022737"/>
    </source>
</evidence>
<evidence type="ECO:0000313" key="6">
    <source>
        <dbReference type="Proteomes" id="UP000585474"/>
    </source>
</evidence>
<sequence>MDDSFRSPRAKRSVAANGGGSFKRSKPPPPLTVAAGHVLFRLLCPLPLSGGVIGKSGAIVKQLQQDTAAKIRVEESPPGCDERIIVIIASSSVNKKIALKASKQEGEEMGEVIEVSAAQEALVKVFERVLEVAVETDGVCRGKGGRSSVVLSSEKLPSCAFPNDELIEIEGDVLAIKKALVTVSGRLQDCPPIDRPKTSVSQPIKAIPQGPLPGLHRDLPQRSSIQQPMPASSVTYASGGHPFSIEAERFPTLASRTQPQEVVFRLLCSNDRAGGVIGRGGTIVKALQDETGASINVAAPVAECDERLITITAMERLGIEKGLDSGSKGSTVSARVVVPSNQVGCLLGKGGIIISEMRNATGAGISIIAHEQVPKCASELDEVVQITGEFVCVRDALYNVTGRLRDSLFPSRMSNGAGTRSNSSLIPETIPYERAIAPSSLGWHSSVGVPHNFNRHTTLAQSIDHHGLPYGYDCPPSPRLWASQTLGGVNPRSVRDVGRGPTSVKGGLELGSGGRSAIVTNTTVQIVVPENVIGSVYGENGSNLARLRQISGAKVVVHEPLPGANERTVVISGTPDETQAAQSLLQAFILTGPS</sequence>
<keyword evidence="1" id="KW-0677">Repeat</keyword>
<dbReference type="OrthoDB" id="442947at2759"/>
<dbReference type="CDD" id="cd22460">
    <property type="entry name" value="KH-I_PEPPER_rpt2_like"/>
    <property type="match status" value="1"/>
</dbReference>
<dbReference type="CDD" id="cd22459">
    <property type="entry name" value="KH-I_PEPPER_rpt1_like"/>
    <property type="match status" value="2"/>
</dbReference>
<dbReference type="InterPro" id="IPR036612">
    <property type="entry name" value="KH_dom_type_1_sf"/>
</dbReference>
<feature type="domain" description="K Homology" evidence="4">
    <location>
        <begin position="260"/>
        <end position="316"/>
    </location>
</feature>
<evidence type="ECO:0000256" key="2">
    <source>
        <dbReference type="PROSITE-ProRule" id="PRU00117"/>
    </source>
</evidence>